<protein>
    <submittedName>
        <fullName evidence="7">Energy-coupling factor transporter transmembrane protein EcfT</fullName>
    </submittedName>
</protein>
<dbReference type="PATRIC" id="fig|43678.3.peg.625"/>
<dbReference type="STRING" id="43678.OJAG_05870"/>
<evidence type="ECO:0000313" key="8">
    <source>
        <dbReference type="Proteomes" id="UP000076447"/>
    </source>
</evidence>
<dbReference type="Pfam" id="PF02361">
    <property type="entry name" value="CbiQ"/>
    <property type="match status" value="1"/>
</dbReference>
<proteinExistence type="predicted"/>
<keyword evidence="2 6" id="KW-0812">Transmembrane</keyword>
<dbReference type="InterPro" id="IPR003339">
    <property type="entry name" value="ABC/ECF_trnsptr_transmembrane"/>
</dbReference>
<evidence type="ECO:0000256" key="4">
    <source>
        <dbReference type="ARBA" id="ARBA00023136"/>
    </source>
</evidence>
<name>A0A163SQZ7_9CELL</name>
<dbReference type="RefSeq" id="WP_082848680.1">
    <property type="nucleotide sequence ID" value="NZ_LRIE01000044.1"/>
</dbReference>
<keyword evidence="3 6" id="KW-1133">Transmembrane helix</keyword>
<evidence type="ECO:0000313" key="7">
    <source>
        <dbReference type="EMBL" id="KZM36679.1"/>
    </source>
</evidence>
<dbReference type="AlphaFoldDB" id="A0A163SQZ7"/>
<dbReference type="CDD" id="cd16914">
    <property type="entry name" value="EcfT"/>
    <property type="match status" value="1"/>
</dbReference>
<dbReference type="OrthoDB" id="509049at2"/>
<gene>
    <name evidence="7" type="primary">ecfT</name>
    <name evidence="7" type="ORF">OJAG_05870</name>
</gene>
<dbReference type="EMBL" id="LRIE01000044">
    <property type="protein sequence ID" value="KZM36679.1"/>
    <property type="molecule type" value="Genomic_DNA"/>
</dbReference>
<sequence length="229" mass="23661">MSGSSPAAVTDVPRGRPRSAPPSTARGATGHAAGAYVVGRSLLHRAPAGPKLAALMLCSLALLLVRSPLGVGLAALAVAGLYALSGVGRRAAWGQVRPLRVFVPVLFALQWWLMDLTSAAVLSARLVVLVALAGLVTCTTRVGDLLGAIERGLAPLGRVGVDVERIALVLALALRSVPVIADLAGRVRDAQRARGHERDVRAFAVPLVVGAMRQADALGEALRARGFDD</sequence>
<dbReference type="Proteomes" id="UP000076447">
    <property type="component" value="Unassembled WGS sequence"/>
</dbReference>
<evidence type="ECO:0000256" key="5">
    <source>
        <dbReference type="SAM" id="MobiDB-lite"/>
    </source>
</evidence>
<feature type="transmembrane region" description="Helical" evidence="6">
    <location>
        <begin position="96"/>
        <end position="113"/>
    </location>
</feature>
<evidence type="ECO:0000256" key="1">
    <source>
        <dbReference type="ARBA" id="ARBA00004141"/>
    </source>
</evidence>
<keyword evidence="4 6" id="KW-0472">Membrane</keyword>
<accession>A0A163SQZ7</accession>
<dbReference type="PANTHER" id="PTHR33514:SF13">
    <property type="entry name" value="PROTEIN ABCI12, CHLOROPLASTIC"/>
    <property type="match status" value="1"/>
</dbReference>
<feature type="transmembrane region" description="Helical" evidence="6">
    <location>
        <begin position="52"/>
        <end position="84"/>
    </location>
</feature>
<evidence type="ECO:0000256" key="6">
    <source>
        <dbReference type="SAM" id="Phobius"/>
    </source>
</evidence>
<reference evidence="7 8" key="1">
    <citation type="submission" date="2016-01" db="EMBL/GenBank/DDBJ databases">
        <title>Genome sequence of Oerskovia enterophila VJag, an agar and cellulose degrading bacterium.</title>
        <authorList>
            <person name="Poehlein A."/>
            <person name="Jag V."/>
            <person name="Bengelsdorf F."/>
            <person name="Duerre P."/>
            <person name="Daniel R."/>
        </authorList>
    </citation>
    <scope>NUCLEOTIDE SEQUENCE [LARGE SCALE GENOMIC DNA]</scope>
    <source>
        <strain evidence="7 8">VJag</strain>
    </source>
</reference>
<evidence type="ECO:0000256" key="3">
    <source>
        <dbReference type="ARBA" id="ARBA00022989"/>
    </source>
</evidence>
<feature type="region of interest" description="Disordered" evidence="5">
    <location>
        <begin position="1"/>
        <end position="29"/>
    </location>
</feature>
<comment type="subcellular location">
    <subcellularLocation>
        <location evidence="1">Membrane</location>
        <topology evidence="1">Multi-pass membrane protein</topology>
    </subcellularLocation>
</comment>
<feature type="transmembrane region" description="Helical" evidence="6">
    <location>
        <begin position="119"/>
        <end position="138"/>
    </location>
</feature>
<comment type="caution">
    <text evidence="7">The sequence shown here is derived from an EMBL/GenBank/DDBJ whole genome shotgun (WGS) entry which is preliminary data.</text>
</comment>
<dbReference type="GO" id="GO:0005886">
    <property type="term" value="C:plasma membrane"/>
    <property type="evidence" value="ECO:0007669"/>
    <property type="project" value="UniProtKB-ARBA"/>
</dbReference>
<organism evidence="7 8">
    <name type="scientific">Oerskovia enterophila</name>
    <dbReference type="NCBI Taxonomy" id="43678"/>
    <lineage>
        <taxon>Bacteria</taxon>
        <taxon>Bacillati</taxon>
        <taxon>Actinomycetota</taxon>
        <taxon>Actinomycetes</taxon>
        <taxon>Micrococcales</taxon>
        <taxon>Cellulomonadaceae</taxon>
        <taxon>Oerskovia</taxon>
    </lineage>
</organism>
<evidence type="ECO:0000256" key="2">
    <source>
        <dbReference type="ARBA" id="ARBA00022692"/>
    </source>
</evidence>
<dbReference type="PANTHER" id="PTHR33514">
    <property type="entry name" value="PROTEIN ABCI12, CHLOROPLASTIC"/>
    <property type="match status" value="1"/>
</dbReference>